<keyword evidence="1" id="KW-1015">Disulfide bond</keyword>
<dbReference type="Pfam" id="PF00578">
    <property type="entry name" value="AhpC-TSA"/>
    <property type="match status" value="1"/>
</dbReference>
<name>A0A841SSC9_9BACL</name>
<dbReference type="GO" id="GO:0016209">
    <property type="term" value="F:antioxidant activity"/>
    <property type="evidence" value="ECO:0007669"/>
    <property type="project" value="InterPro"/>
</dbReference>
<dbReference type="PROSITE" id="PS00194">
    <property type="entry name" value="THIOREDOXIN_1"/>
    <property type="match status" value="1"/>
</dbReference>
<sequence length="176" mass="19504">MNRQWGWVALAAAVALAVVWQFAAERERPAEAKMGEPAPAIRLASPEGREYELRPVDGEAVVLNFWASWCLPCRAEASELNDLAQRHGDRVRVYAINLTDKDRVEDVRGFVREYGLEPPVLLDKSSVAAESYHIASLPTTYVLDEQGLVAWRKLGPVTRSELEEALGLKETSSAGD</sequence>
<protein>
    <submittedName>
        <fullName evidence="3">TlpA family protein disulfide reductase</fullName>
    </submittedName>
</protein>
<dbReference type="SUPFAM" id="SSF52833">
    <property type="entry name" value="Thioredoxin-like"/>
    <property type="match status" value="1"/>
</dbReference>
<comment type="caution">
    <text evidence="3">The sequence shown here is derived from an EMBL/GenBank/DDBJ whole genome shotgun (WGS) entry which is preliminary data.</text>
</comment>
<organism evidence="3 4">
    <name type="scientific">Cohnella thailandensis</name>
    <dbReference type="NCBI Taxonomy" id="557557"/>
    <lineage>
        <taxon>Bacteria</taxon>
        <taxon>Bacillati</taxon>
        <taxon>Bacillota</taxon>
        <taxon>Bacilli</taxon>
        <taxon>Bacillales</taxon>
        <taxon>Paenibacillaceae</taxon>
        <taxon>Cohnella</taxon>
    </lineage>
</organism>
<reference evidence="3 4" key="1">
    <citation type="submission" date="2020-08" db="EMBL/GenBank/DDBJ databases">
        <title>Cohnella phylogeny.</title>
        <authorList>
            <person name="Dunlap C."/>
        </authorList>
    </citation>
    <scope>NUCLEOTIDE SEQUENCE [LARGE SCALE GENOMIC DNA]</scope>
    <source>
        <strain evidence="3 4">DSM 25241</strain>
    </source>
</reference>
<keyword evidence="4" id="KW-1185">Reference proteome</keyword>
<dbReference type="Gene3D" id="3.40.30.10">
    <property type="entry name" value="Glutaredoxin"/>
    <property type="match status" value="1"/>
</dbReference>
<dbReference type="GO" id="GO:0016491">
    <property type="term" value="F:oxidoreductase activity"/>
    <property type="evidence" value="ECO:0007669"/>
    <property type="project" value="InterPro"/>
</dbReference>
<dbReference type="RefSeq" id="WP_185120077.1">
    <property type="nucleotide sequence ID" value="NZ_JACJVQ010000008.1"/>
</dbReference>
<dbReference type="InterPro" id="IPR017937">
    <property type="entry name" value="Thioredoxin_CS"/>
</dbReference>
<evidence type="ECO:0000259" key="2">
    <source>
        <dbReference type="PROSITE" id="PS51352"/>
    </source>
</evidence>
<dbReference type="InterPro" id="IPR000866">
    <property type="entry name" value="AhpC/TSA"/>
</dbReference>
<gene>
    <name evidence="3" type="ORF">H7B67_12055</name>
</gene>
<dbReference type="InterPro" id="IPR013766">
    <property type="entry name" value="Thioredoxin_domain"/>
</dbReference>
<feature type="domain" description="Thioredoxin" evidence="2">
    <location>
        <begin position="32"/>
        <end position="171"/>
    </location>
</feature>
<dbReference type="Proteomes" id="UP000535838">
    <property type="component" value="Unassembled WGS sequence"/>
</dbReference>
<proteinExistence type="predicted"/>
<dbReference type="InterPro" id="IPR050553">
    <property type="entry name" value="Thioredoxin_ResA/DsbE_sf"/>
</dbReference>
<dbReference type="CDD" id="cd02966">
    <property type="entry name" value="TlpA_like_family"/>
    <property type="match status" value="1"/>
</dbReference>
<accession>A0A841SSC9</accession>
<evidence type="ECO:0000313" key="3">
    <source>
        <dbReference type="EMBL" id="MBB6634844.1"/>
    </source>
</evidence>
<dbReference type="PANTHER" id="PTHR42852">
    <property type="entry name" value="THIOL:DISULFIDE INTERCHANGE PROTEIN DSBE"/>
    <property type="match status" value="1"/>
</dbReference>
<dbReference type="InterPro" id="IPR036249">
    <property type="entry name" value="Thioredoxin-like_sf"/>
</dbReference>
<dbReference type="AlphaFoldDB" id="A0A841SSC9"/>
<dbReference type="PANTHER" id="PTHR42852:SF13">
    <property type="entry name" value="PROTEIN DIPZ"/>
    <property type="match status" value="1"/>
</dbReference>
<dbReference type="EMBL" id="JACJVQ010000008">
    <property type="protein sequence ID" value="MBB6634844.1"/>
    <property type="molecule type" value="Genomic_DNA"/>
</dbReference>
<evidence type="ECO:0000313" key="4">
    <source>
        <dbReference type="Proteomes" id="UP000535838"/>
    </source>
</evidence>
<dbReference type="PROSITE" id="PS51352">
    <property type="entry name" value="THIOREDOXIN_2"/>
    <property type="match status" value="1"/>
</dbReference>
<evidence type="ECO:0000256" key="1">
    <source>
        <dbReference type="ARBA" id="ARBA00023157"/>
    </source>
</evidence>